<dbReference type="AlphaFoldDB" id="A0A226D0N2"/>
<keyword evidence="1" id="KW-0812">Transmembrane</keyword>
<gene>
    <name evidence="2" type="ORF">Fcan01_26799</name>
</gene>
<sequence length="764" mass="84614">MSYLIRVSNITRGKKIIVSTDNYQELLIEVKLDFELDDQSDISLQDDQGAEIGEKVFSFFVKQQATPNIEFLVKGEIQTELTVNPTTISPIVYLSQQYAQPSGSLPHYLDANYFTQILEFTLDNSPDLKQVVADCNRKGCVDQSASAILINAFVAKLLEVKGETPSSADQKLLAKAIVTILPCWKYSLSTEGIVMIFYLTRLIGQVPSNPDCGLSVKTCISRLQNRSVNLPRKGGPAAKISKQVSADITSFHENLVTELNSSTSKGGGPADIKQLMEKTVGHRNHLRSVGDNSILKTYTKFAECDFMINYEFFLMHENESNNFRSNWDKEIGALLILLHLIPPTAQGKGKGGRCKIDGAKGRIITFHKTGTPLQSIIDTWNKEITQPNLLCLGESSSKLSSFFVICDGVLIPVATQNTTEAIDSLFKAHYVFGTDYDVNLKGLWKFLQVYVYNLDLNSQLPTRVKVISSRELQNYVKYVHNYGHLSFKSSVCPFKNCVVELSSWSGYLRHIKTHDYVPVTQNNNLSINLGVDADFCSDLNNYEDEFEVITGEDQNISVELGISLLVRKLGEVCGSLLGEGINNSTIDFIVKELEHTFSEVTDIILKIGREYCEKDFQAFSSKTKSLLNAFEKVVLLTGTVVGVNAHVTSRWTQEWGQESFREYCKALKHPTCPKTAIRMEIAFVAITITVLISASASLLVTPAKLRIPDIILHGLAALLLAAAGTLILVSATSINSYLTAPLEGSGLLYSLYTKPITLNPTNIS</sequence>
<evidence type="ECO:0000313" key="2">
    <source>
        <dbReference type="EMBL" id="OXA38358.1"/>
    </source>
</evidence>
<reference evidence="2 3" key="1">
    <citation type="submission" date="2015-12" db="EMBL/GenBank/DDBJ databases">
        <title>The genome of Folsomia candida.</title>
        <authorList>
            <person name="Faddeeva A."/>
            <person name="Derks M.F."/>
            <person name="Anvar Y."/>
            <person name="Smit S."/>
            <person name="Van Straalen N."/>
            <person name="Roelofs D."/>
        </authorList>
    </citation>
    <scope>NUCLEOTIDE SEQUENCE [LARGE SCALE GENOMIC DNA]</scope>
    <source>
        <strain evidence="2 3">VU population</strain>
        <tissue evidence="2">Whole body</tissue>
    </source>
</reference>
<name>A0A226D0N2_FOLCA</name>
<keyword evidence="3" id="KW-1185">Reference proteome</keyword>
<evidence type="ECO:0000313" key="3">
    <source>
        <dbReference type="Proteomes" id="UP000198287"/>
    </source>
</evidence>
<keyword evidence="1" id="KW-0472">Membrane</keyword>
<feature type="transmembrane region" description="Helical" evidence="1">
    <location>
        <begin position="712"/>
        <end position="734"/>
    </location>
</feature>
<keyword evidence="1" id="KW-1133">Transmembrane helix</keyword>
<accession>A0A226D0N2</accession>
<dbReference type="Proteomes" id="UP000198287">
    <property type="component" value="Unassembled WGS sequence"/>
</dbReference>
<proteinExistence type="predicted"/>
<dbReference type="OrthoDB" id="7695549at2759"/>
<evidence type="ECO:0000256" key="1">
    <source>
        <dbReference type="SAM" id="Phobius"/>
    </source>
</evidence>
<organism evidence="2 3">
    <name type="scientific">Folsomia candida</name>
    <name type="common">Springtail</name>
    <dbReference type="NCBI Taxonomy" id="158441"/>
    <lineage>
        <taxon>Eukaryota</taxon>
        <taxon>Metazoa</taxon>
        <taxon>Ecdysozoa</taxon>
        <taxon>Arthropoda</taxon>
        <taxon>Hexapoda</taxon>
        <taxon>Collembola</taxon>
        <taxon>Entomobryomorpha</taxon>
        <taxon>Isotomoidea</taxon>
        <taxon>Isotomidae</taxon>
        <taxon>Proisotominae</taxon>
        <taxon>Folsomia</taxon>
    </lineage>
</organism>
<feature type="transmembrane region" description="Helical" evidence="1">
    <location>
        <begin position="681"/>
        <end position="700"/>
    </location>
</feature>
<protein>
    <submittedName>
        <fullName evidence="2">Uncharacterized protein</fullName>
    </submittedName>
</protein>
<comment type="caution">
    <text evidence="2">The sequence shown here is derived from an EMBL/GenBank/DDBJ whole genome shotgun (WGS) entry which is preliminary data.</text>
</comment>
<dbReference type="EMBL" id="LNIX01000046">
    <property type="protein sequence ID" value="OXA38358.1"/>
    <property type="molecule type" value="Genomic_DNA"/>
</dbReference>